<protein>
    <submittedName>
        <fullName evidence="1">Mu-like prophage I protein</fullName>
    </submittedName>
</protein>
<dbReference type="EMBL" id="AVQI01000067">
    <property type="protein sequence ID" value="ERK00466.1"/>
    <property type="molecule type" value="Genomic_DNA"/>
</dbReference>
<gene>
    <name evidence="2" type="ORF">HMPREF0860_1041</name>
    <name evidence="1" type="ORF">HMPREF1325_1855</name>
</gene>
<proteinExistence type="predicted"/>
<keyword evidence="4" id="KW-1185">Reference proteome</keyword>
<dbReference type="Pfam" id="PF10123">
    <property type="entry name" value="Mu-like_Pro"/>
    <property type="match status" value="1"/>
</dbReference>
<sequence>MDTDSLFLCLNFEGGKIPDKIQLLPAGEYVAGRDGRRWTKRSADAIAQKSNEYLPQHIIDENHATDLKAPRGESAPAMGWFTNVRAEEDGSIWADAVWTSRGKAALENQEYRYISPVFECDASGEIIKIMRAALTNSPNLELQNLNSTQTAPADNPAKEIIMKKEICAALGLPETATDNEVLAAITALKTQANSAQTVDLAAYAPRADLAQMEARAVQAEKTLAEMNAAQLKAKAIAAVEKAVADRKIAPASKDAYLAMCATEEGLSNFAKIMESSPALIPGGASGASGTPPAAETQAELNAEEESFCKAMGYTKEEWLKIKGGK</sequence>
<dbReference type="PIRSF" id="PIRSF016624">
    <property type="entry name" value="Mu_prophg_I"/>
    <property type="match status" value="1"/>
</dbReference>
<evidence type="ECO:0000313" key="4">
    <source>
        <dbReference type="Proteomes" id="UP000016646"/>
    </source>
</evidence>
<dbReference type="eggNOG" id="COG4388">
    <property type="taxonomic scope" value="Bacteria"/>
</dbReference>
<dbReference type="STRING" id="1125725.HMPREF1325_1855"/>
<dbReference type="PATRIC" id="fig|1125725.3.peg.111"/>
<dbReference type="AlphaFoldDB" id="U1GVB6"/>
<dbReference type="OrthoDB" id="371355at2"/>
<accession>U1GVB6</accession>
<dbReference type="InterPro" id="IPR012106">
    <property type="entry name" value="Phage_Mu_Gp1"/>
</dbReference>
<evidence type="ECO:0000313" key="1">
    <source>
        <dbReference type="EMBL" id="ERF61860.1"/>
    </source>
</evidence>
<reference evidence="3 4" key="1">
    <citation type="submission" date="2013-08" db="EMBL/GenBank/DDBJ databases">
        <authorList>
            <person name="Durkin A.S."/>
            <person name="Haft D.R."/>
            <person name="McCorrison J."/>
            <person name="Torralba M."/>
            <person name="Gillis M."/>
            <person name="Haft D.H."/>
            <person name="Methe B."/>
            <person name="Sutton G."/>
            <person name="Nelson K.E."/>
        </authorList>
    </citation>
    <scope>NUCLEOTIDE SEQUENCE [LARGE SCALE GENOMIC DNA]</scope>
    <source>
        <strain evidence="2 4">ATCC 35536</strain>
        <strain evidence="1 3">VPI DR56BR1116</strain>
    </source>
</reference>
<dbReference type="Proteomes" id="UP000016646">
    <property type="component" value="Unassembled WGS sequence"/>
</dbReference>
<name>U1GVB6_TRESO</name>
<organism evidence="1 3">
    <name type="scientific">Treponema socranskii subsp. socranskii VPI DR56BR1116 = ATCC 35536</name>
    <dbReference type="NCBI Taxonomy" id="1125725"/>
    <lineage>
        <taxon>Bacteria</taxon>
        <taxon>Pseudomonadati</taxon>
        <taxon>Spirochaetota</taxon>
        <taxon>Spirochaetia</taxon>
        <taxon>Spirochaetales</taxon>
        <taxon>Treponemataceae</taxon>
        <taxon>Treponema</taxon>
    </lineage>
</organism>
<dbReference type="RefSeq" id="WP_021329124.1">
    <property type="nucleotide sequence ID" value="NZ_AUZJ01000002.1"/>
</dbReference>
<evidence type="ECO:0000313" key="3">
    <source>
        <dbReference type="Proteomes" id="UP000016412"/>
    </source>
</evidence>
<evidence type="ECO:0000313" key="2">
    <source>
        <dbReference type="EMBL" id="ERK00466.1"/>
    </source>
</evidence>
<dbReference type="Proteomes" id="UP000016412">
    <property type="component" value="Unassembled WGS sequence"/>
</dbReference>
<comment type="caution">
    <text evidence="1">The sequence shown here is derived from an EMBL/GenBank/DDBJ whole genome shotgun (WGS) entry which is preliminary data.</text>
</comment>
<dbReference type="EMBL" id="AUZJ01000002">
    <property type="protein sequence ID" value="ERF61860.1"/>
    <property type="molecule type" value="Genomic_DNA"/>
</dbReference>